<dbReference type="EMBL" id="CP015225">
    <property type="protein sequence ID" value="AMZ69904.1"/>
    <property type="molecule type" value="Genomic_DNA"/>
</dbReference>
<dbReference type="RefSeq" id="WP_063320563.1">
    <property type="nucleotide sequence ID" value="NZ_CP015225.1"/>
</dbReference>
<name>A0A165YTI0_PSEFL</name>
<proteinExistence type="predicted"/>
<evidence type="ECO:0000313" key="2">
    <source>
        <dbReference type="EMBL" id="AMZ69904.1"/>
    </source>
</evidence>
<dbReference type="InterPro" id="IPR025870">
    <property type="entry name" value="Glyoxalase-like_dom"/>
</dbReference>
<evidence type="ECO:0000259" key="1">
    <source>
        <dbReference type="Pfam" id="PF13468"/>
    </source>
</evidence>
<dbReference type="Gene3D" id="3.10.180.10">
    <property type="entry name" value="2,3-Dihydroxybiphenyl 1,2-Dioxygenase, domain 1"/>
    <property type="match status" value="1"/>
</dbReference>
<reference evidence="3" key="1">
    <citation type="submission" date="2016-04" db="EMBL/GenBank/DDBJ databases">
        <authorList>
            <person name="Ray J."/>
            <person name="Price M."/>
            <person name="Deutschbauer A."/>
        </authorList>
    </citation>
    <scope>NUCLEOTIDE SEQUENCE [LARGE SCALE GENOMIC DNA]</scope>
    <source>
        <strain evidence="3">FW300-N2E2</strain>
    </source>
</reference>
<dbReference type="InterPro" id="IPR029068">
    <property type="entry name" value="Glyas_Bleomycin-R_OHBP_Dase"/>
</dbReference>
<dbReference type="AlphaFoldDB" id="A0A165YTI0"/>
<dbReference type="Proteomes" id="UP000076083">
    <property type="component" value="Chromosome"/>
</dbReference>
<organism evidence="2 3">
    <name type="scientific">Pseudomonas fluorescens</name>
    <dbReference type="NCBI Taxonomy" id="294"/>
    <lineage>
        <taxon>Bacteria</taxon>
        <taxon>Pseudomonadati</taxon>
        <taxon>Pseudomonadota</taxon>
        <taxon>Gammaproteobacteria</taxon>
        <taxon>Pseudomonadales</taxon>
        <taxon>Pseudomonadaceae</taxon>
        <taxon>Pseudomonas</taxon>
    </lineage>
</organism>
<protein>
    <recommendedName>
        <fullName evidence="1">Glyoxalase-like domain-containing protein</fullName>
    </recommendedName>
</protein>
<reference evidence="2 3" key="2">
    <citation type="journal article" date="2018" name="Nature">
        <title>Mutant phenotypes for thousands of bacterial genes of unknown function.</title>
        <authorList>
            <person name="Price M.N."/>
            <person name="Wetmore K.M."/>
            <person name="Waters R.J."/>
            <person name="Callaghan M."/>
            <person name="Ray J."/>
            <person name="Liu H."/>
            <person name="Kuehl J.V."/>
            <person name="Melnyk R.A."/>
            <person name="Lamson J.S."/>
            <person name="Suh Y."/>
            <person name="Carlson H.K."/>
            <person name="Esquivel Z."/>
            <person name="Sadeeshkumar H."/>
            <person name="Chakraborty R."/>
            <person name="Zane G.M."/>
            <person name="Rubin B.E."/>
            <person name="Wall J.D."/>
            <person name="Visel A."/>
            <person name="Bristow J."/>
            <person name="Blow M.J."/>
            <person name="Arkin A.P."/>
            <person name="Deutschbauer A.M."/>
        </authorList>
    </citation>
    <scope>NUCLEOTIDE SEQUENCE [LARGE SCALE GENOMIC DNA]</scope>
    <source>
        <strain evidence="2 3">FW300-N2E2</strain>
    </source>
</reference>
<feature type="domain" description="Glyoxalase-like" evidence="1">
    <location>
        <begin position="5"/>
        <end position="176"/>
    </location>
</feature>
<accession>A0A165YTI0</accession>
<gene>
    <name evidence="2" type="ORF">TK06_01895</name>
</gene>
<sequence>MKTTLDHLVIVATDLDTGCAFVTDALGVDLQPGGVHSRMGTHNRLLHLGPGVYLEVIAVDPSALRPHRARWFGLDQLAPDSPARLATWVARTDDIHTARDACPGLVGDVEPMTRGALNWQITIPADGSLPMAGSVPTLIQWAPGPHPADMLQDKGCALLALEIFHTDPEKVSAILTAMNFSGPVHLHARQGSSAPYLVAHIQTPNGLKTLPLSSV</sequence>
<dbReference type="Pfam" id="PF13468">
    <property type="entry name" value="Glyoxalase_3"/>
    <property type="match status" value="1"/>
</dbReference>
<dbReference type="SUPFAM" id="SSF54593">
    <property type="entry name" value="Glyoxalase/Bleomycin resistance protein/Dihydroxybiphenyl dioxygenase"/>
    <property type="match status" value="1"/>
</dbReference>
<evidence type="ECO:0000313" key="3">
    <source>
        <dbReference type="Proteomes" id="UP000076083"/>
    </source>
</evidence>